<name>A0AA91T2V9_CLALS</name>
<evidence type="ECO:0000313" key="4">
    <source>
        <dbReference type="Proteomes" id="UP000195602"/>
    </source>
</evidence>
<dbReference type="EMBL" id="LYUB02000005">
    <property type="protein sequence ID" value="OVF09497.1"/>
    <property type="molecule type" value="Genomic_DNA"/>
</dbReference>
<evidence type="ECO:0000256" key="1">
    <source>
        <dbReference type="SAM" id="Coils"/>
    </source>
</evidence>
<protein>
    <submittedName>
        <fullName evidence="3">Uncharacterized protein</fullName>
    </submittedName>
</protein>
<feature type="region of interest" description="Disordered" evidence="2">
    <location>
        <begin position="116"/>
        <end position="152"/>
    </location>
</feature>
<accession>A0AA91T2V9</accession>
<feature type="region of interest" description="Disordered" evidence="2">
    <location>
        <begin position="195"/>
        <end position="294"/>
    </location>
</feature>
<feature type="compositionally biased region" description="Basic and acidic residues" evidence="2">
    <location>
        <begin position="258"/>
        <end position="267"/>
    </location>
</feature>
<dbReference type="AlphaFoldDB" id="A0AA91T2V9"/>
<reference evidence="3 4" key="1">
    <citation type="submission" date="2017-04" db="EMBL/GenBank/DDBJ databases">
        <title>Draft genome of the yeast Clavispora lusitaniae type strain CBS 6936.</title>
        <authorList>
            <person name="Durrens P."/>
            <person name="Klopp C."/>
            <person name="Biteau N."/>
            <person name="Fitton-Ouhabi V."/>
            <person name="Dementhon K."/>
            <person name="Accoceberry I."/>
            <person name="Sherman D.J."/>
            <person name="Noel T."/>
        </authorList>
    </citation>
    <scope>NUCLEOTIDE SEQUENCE [LARGE SCALE GENOMIC DNA]</scope>
    <source>
        <strain evidence="3 4">CBS 6936</strain>
    </source>
</reference>
<dbReference type="KEGG" id="clus:A9F13_05g03179"/>
<feature type="region of interest" description="Disordered" evidence="2">
    <location>
        <begin position="325"/>
        <end position="364"/>
    </location>
</feature>
<evidence type="ECO:0000256" key="2">
    <source>
        <dbReference type="SAM" id="MobiDB-lite"/>
    </source>
</evidence>
<feature type="compositionally biased region" description="Polar residues" evidence="2">
    <location>
        <begin position="202"/>
        <end position="213"/>
    </location>
</feature>
<feature type="coiled-coil region" evidence="1">
    <location>
        <begin position="82"/>
        <end position="109"/>
    </location>
</feature>
<gene>
    <name evidence="3" type="ORF">A9F13_05g03179</name>
</gene>
<evidence type="ECO:0000313" key="3">
    <source>
        <dbReference type="EMBL" id="OVF09497.1"/>
    </source>
</evidence>
<proteinExistence type="predicted"/>
<sequence length="364" mass="40068">METLLDEHYRLKQQLSELEAENTSRNLLIHLCTLKVLALHQKDAPQTQAAPKTDAKDLETEKKLLDYELRVSVLKSQLSTKEKLHEAQIDELKDSVAELRKKLDEATAAAPKTRAVSGSSLAMSRSSILSPPNSSGRLGERSVSAGSTFLSPSQSMFSGASPIFKKKRSGNAAARIDFGVSSLVSQASLKLSQTEKKAGFSPANSSVESTPSKPETDDAERGTGEEIEDGHKGTTNQDKHEQKGESSIQNSETADTEETNRQSEKLPESSMATDTEDETFHSANNTLSERKKKKKIQLLAAEASTTIFPQATDLGVEDEDMNSLNYYNDENFKEDTSSPLRPAKRKRESPESEAPQKKRHVFKI</sequence>
<comment type="caution">
    <text evidence="3">The sequence shown here is derived from an EMBL/GenBank/DDBJ whole genome shotgun (WGS) entry which is preliminary data.</text>
</comment>
<feature type="compositionally biased region" description="Basic and acidic residues" evidence="2">
    <location>
        <begin position="214"/>
        <end position="244"/>
    </location>
</feature>
<dbReference type="Proteomes" id="UP000195602">
    <property type="component" value="Unassembled WGS sequence"/>
</dbReference>
<keyword evidence="1" id="KW-0175">Coiled coil</keyword>
<feature type="compositionally biased region" description="Low complexity" evidence="2">
    <location>
        <begin position="117"/>
        <end position="135"/>
    </location>
</feature>
<organism evidence="3 4">
    <name type="scientific">Clavispora lusitaniae</name>
    <name type="common">Candida lusitaniae</name>
    <dbReference type="NCBI Taxonomy" id="36911"/>
    <lineage>
        <taxon>Eukaryota</taxon>
        <taxon>Fungi</taxon>
        <taxon>Dikarya</taxon>
        <taxon>Ascomycota</taxon>
        <taxon>Saccharomycotina</taxon>
        <taxon>Pichiomycetes</taxon>
        <taxon>Metschnikowiaceae</taxon>
        <taxon>Clavispora</taxon>
    </lineage>
</organism>